<accession>A0A9P6AQR4</accession>
<name>A0A9P6AQR4_9AGAM</name>
<proteinExistence type="predicted"/>
<dbReference type="AlphaFoldDB" id="A0A9P6AQR4"/>
<evidence type="ECO:0000313" key="2">
    <source>
        <dbReference type="EMBL" id="KAF9510146.1"/>
    </source>
</evidence>
<protein>
    <submittedName>
        <fullName evidence="2">Uncharacterized protein</fullName>
    </submittedName>
</protein>
<comment type="caution">
    <text evidence="2">The sequence shown here is derived from an EMBL/GenBank/DDBJ whole genome shotgun (WGS) entry which is preliminary data.</text>
</comment>
<sequence length="184" mass="19599">MAGAWSYRFKVVVNNNNTKHLEINIKHSTTHPLWQGNMSNGNASNEHATDKNVPSKCPGNHTRHGSTTHLLLQVCGTTRSWTQIQMNPQPPTRRMNLANEDPPLAVLLGCMGAPGAPGLLEGLLGGPLIVLQGPPVADQAAQPQPQPQPPADQSKVRGPQGPLVSCHEITCGPQGPPPKNPPLD</sequence>
<gene>
    <name evidence="2" type="ORF">BS47DRAFT_1364768</name>
</gene>
<feature type="region of interest" description="Disordered" evidence="1">
    <location>
        <begin position="41"/>
        <end position="65"/>
    </location>
</feature>
<evidence type="ECO:0000256" key="1">
    <source>
        <dbReference type="SAM" id="MobiDB-lite"/>
    </source>
</evidence>
<feature type="region of interest" description="Disordered" evidence="1">
    <location>
        <begin position="137"/>
        <end position="184"/>
    </location>
</feature>
<feature type="compositionally biased region" description="Pro residues" evidence="1">
    <location>
        <begin position="174"/>
        <end position="184"/>
    </location>
</feature>
<dbReference type="Proteomes" id="UP000886523">
    <property type="component" value="Unassembled WGS sequence"/>
</dbReference>
<evidence type="ECO:0000313" key="3">
    <source>
        <dbReference type="Proteomes" id="UP000886523"/>
    </source>
</evidence>
<keyword evidence="3" id="KW-1185">Reference proteome</keyword>
<dbReference type="EMBL" id="MU129022">
    <property type="protein sequence ID" value="KAF9510146.1"/>
    <property type="molecule type" value="Genomic_DNA"/>
</dbReference>
<organism evidence="2 3">
    <name type="scientific">Hydnum rufescens UP504</name>
    <dbReference type="NCBI Taxonomy" id="1448309"/>
    <lineage>
        <taxon>Eukaryota</taxon>
        <taxon>Fungi</taxon>
        <taxon>Dikarya</taxon>
        <taxon>Basidiomycota</taxon>
        <taxon>Agaricomycotina</taxon>
        <taxon>Agaricomycetes</taxon>
        <taxon>Cantharellales</taxon>
        <taxon>Hydnaceae</taxon>
        <taxon>Hydnum</taxon>
    </lineage>
</organism>
<reference evidence="2" key="1">
    <citation type="journal article" date="2020" name="Nat. Commun.">
        <title>Large-scale genome sequencing of mycorrhizal fungi provides insights into the early evolution of symbiotic traits.</title>
        <authorList>
            <person name="Miyauchi S."/>
            <person name="Kiss E."/>
            <person name="Kuo A."/>
            <person name="Drula E."/>
            <person name="Kohler A."/>
            <person name="Sanchez-Garcia M."/>
            <person name="Morin E."/>
            <person name="Andreopoulos B."/>
            <person name="Barry K.W."/>
            <person name="Bonito G."/>
            <person name="Buee M."/>
            <person name="Carver A."/>
            <person name="Chen C."/>
            <person name="Cichocki N."/>
            <person name="Clum A."/>
            <person name="Culley D."/>
            <person name="Crous P.W."/>
            <person name="Fauchery L."/>
            <person name="Girlanda M."/>
            <person name="Hayes R.D."/>
            <person name="Keri Z."/>
            <person name="LaButti K."/>
            <person name="Lipzen A."/>
            <person name="Lombard V."/>
            <person name="Magnuson J."/>
            <person name="Maillard F."/>
            <person name="Murat C."/>
            <person name="Nolan M."/>
            <person name="Ohm R.A."/>
            <person name="Pangilinan J."/>
            <person name="Pereira M.F."/>
            <person name="Perotto S."/>
            <person name="Peter M."/>
            <person name="Pfister S."/>
            <person name="Riley R."/>
            <person name="Sitrit Y."/>
            <person name="Stielow J.B."/>
            <person name="Szollosi G."/>
            <person name="Zifcakova L."/>
            <person name="Stursova M."/>
            <person name="Spatafora J.W."/>
            <person name="Tedersoo L."/>
            <person name="Vaario L.M."/>
            <person name="Yamada A."/>
            <person name="Yan M."/>
            <person name="Wang P."/>
            <person name="Xu J."/>
            <person name="Bruns T."/>
            <person name="Baldrian P."/>
            <person name="Vilgalys R."/>
            <person name="Dunand C."/>
            <person name="Henrissat B."/>
            <person name="Grigoriev I.V."/>
            <person name="Hibbett D."/>
            <person name="Nagy L.G."/>
            <person name="Martin F.M."/>
        </authorList>
    </citation>
    <scope>NUCLEOTIDE SEQUENCE</scope>
    <source>
        <strain evidence="2">UP504</strain>
    </source>
</reference>